<organism evidence="1 2">
    <name type="scientific">Sclerotinia sclerotiorum (strain ATCC 18683 / 1980 / Ss-1)</name>
    <name type="common">White mold</name>
    <name type="synonym">Whetzelinia sclerotiorum</name>
    <dbReference type="NCBI Taxonomy" id="665079"/>
    <lineage>
        <taxon>Eukaryota</taxon>
        <taxon>Fungi</taxon>
        <taxon>Dikarya</taxon>
        <taxon>Ascomycota</taxon>
        <taxon>Pezizomycotina</taxon>
        <taxon>Leotiomycetes</taxon>
        <taxon>Helotiales</taxon>
        <taxon>Sclerotiniaceae</taxon>
        <taxon>Sclerotinia</taxon>
    </lineage>
</organism>
<dbReference type="Proteomes" id="UP000177798">
    <property type="component" value="Chromosome 14"/>
</dbReference>
<evidence type="ECO:0000313" key="1">
    <source>
        <dbReference type="EMBL" id="APA15042.1"/>
    </source>
</evidence>
<sequence length="146" mass="16500">MSCWRPRISLTGRSRYKLGSRCSVVPHPADIFEEGTMLYWTGHRGTTPARPSSSPSNNRINDRICVTVVKKHERETVIAAPPRGSDSEIRGAPSRTISPEEVSVFYNIRLEIDGTEIKRVNGKELRRPHIRDNWLARSAVRKGYSG</sequence>
<accession>A0A1D9QJR3</accession>
<evidence type="ECO:0000313" key="2">
    <source>
        <dbReference type="Proteomes" id="UP000177798"/>
    </source>
</evidence>
<dbReference type="VEuPathDB" id="FungiDB:sscle_14g098120"/>
<reference evidence="2" key="1">
    <citation type="journal article" date="2017" name="Genome Biol. Evol.">
        <title>The complete genome sequence of the phytopathogenic fungus Sclerotinia sclerotiorum reveals insights into the genome architecture of broad host range pathogens.</title>
        <authorList>
            <person name="Derbyshire M."/>
            <person name="Denton-Giles M."/>
            <person name="Hegedus D."/>
            <person name="Seifbarghy S."/>
            <person name="Rollins J."/>
            <person name="van Kan J."/>
            <person name="Seidl M.F."/>
            <person name="Faino L."/>
            <person name="Mbengue M."/>
            <person name="Navaud O."/>
            <person name="Raffaele S."/>
            <person name="Hammond-Kosack K."/>
            <person name="Heard S."/>
            <person name="Oliver R."/>
        </authorList>
    </citation>
    <scope>NUCLEOTIDE SEQUENCE [LARGE SCALE GENOMIC DNA]</scope>
    <source>
        <strain evidence="2">ATCC 18683 / 1980 / Ss-1</strain>
    </source>
</reference>
<dbReference type="AlphaFoldDB" id="A0A1D9QJR3"/>
<name>A0A1D9QJR3_SCLS1</name>
<protein>
    <submittedName>
        <fullName evidence="1">Uncharacterized protein</fullName>
    </submittedName>
</protein>
<proteinExistence type="predicted"/>
<dbReference type="EMBL" id="CP017827">
    <property type="protein sequence ID" value="APA15042.1"/>
    <property type="molecule type" value="Genomic_DNA"/>
</dbReference>
<dbReference type="OrthoDB" id="3529747at2759"/>
<gene>
    <name evidence="1" type="ORF">sscle_14g098120</name>
</gene>